<accession>A0A6J1PEU7</accession>
<dbReference type="AlphaFoldDB" id="A0A6J1PEU7"/>
<gene>
    <name evidence="3" type="primary">LOC112452199</name>
</gene>
<dbReference type="OrthoDB" id="95964at2759"/>
<feature type="compositionally biased region" description="Low complexity" evidence="1">
    <location>
        <begin position="890"/>
        <end position="916"/>
    </location>
</feature>
<name>A0A6J1PEU7_9HYME</name>
<feature type="compositionally biased region" description="Acidic residues" evidence="1">
    <location>
        <begin position="158"/>
        <end position="181"/>
    </location>
</feature>
<evidence type="ECO:0000313" key="2">
    <source>
        <dbReference type="Proteomes" id="UP000504618"/>
    </source>
</evidence>
<evidence type="ECO:0000256" key="1">
    <source>
        <dbReference type="SAM" id="MobiDB-lite"/>
    </source>
</evidence>
<feature type="compositionally biased region" description="Basic and acidic residues" evidence="1">
    <location>
        <begin position="1008"/>
        <end position="1027"/>
    </location>
</feature>
<dbReference type="GeneID" id="112452199"/>
<feature type="compositionally biased region" description="Basic and acidic residues" evidence="1">
    <location>
        <begin position="284"/>
        <end position="297"/>
    </location>
</feature>
<feature type="compositionally biased region" description="Polar residues" evidence="1">
    <location>
        <begin position="650"/>
        <end position="662"/>
    </location>
</feature>
<feature type="compositionally biased region" description="Basic and acidic residues" evidence="1">
    <location>
        <begin position="600"/>
        <end position="613"/>
    </location>
</feature>
<feature type="compositionally biased region" description="Basic and acidic residues" evidence="1">
    <location>
        <begin position="259"/>
        <end position="275"/>
    </location>
</feature>
<organism evidence="2 3">
    <name type="scientific">Temnothorax curvispinosus</name>
    <dbReference type="NCBI Taxonomy" id="300111"/>
    <lineage>
        <taxon>Eukaryota</taxon>
        <taxon>Metazoa</taxon>
        <taxon>Ecdysozoa</taxon>
        <taxon>Arthropoda</taxon>
        <taxon>Hexapoda</taxon>
        <taxon>Insecta</taxon>
        <taxon>Pterygota</taxon>
        <taxon>Neoptera</taxon>
        <taxon>Endopterygota</taxon>
        <taxon>Hymenoptera</taxon>
        <taxon>Apocrita</taxon>
        <taxon>Aculeata</taxon>
        <taxon>Formicoidea</taxon>
        <taxon>Formicidae</taxon>
        <taxon>Myrmicinae</taxon>
        <taxon>Temnothorax</taxon>
    </lineage>
</organism>
<feature type="compositionally biased region" description="Basic and acidic residues" evidence="1">
    <location>
        <begin position="917"/>
        <end position="928"/>
    </location>
</feature>
<feature type="compositionally biased region" description="Basic and acidic residues" evidence="1">
    <location>
        <begin position="366"/>
        <end position="375"/>
    </location>
</feature>
<feature type="region of interest" description="Disordered" evidence="1">
    <location>
        <begin position="943"/>
        <end position="979"/>
    </location>
</feature>
<feature type="region of interest" description="Disordered" evidence="1">
    <location>
        <begin position="511"/>
        <end position="563"/>
    </location>
</feature>
<feature type="compositionally biased region" description="Basic and acidic residues" evidence="1">
    <location>
        <begin position="202"/>
        <end position="212"/>
    </location>
</feature>
<feature type="compositionally biased region" description="Basic and acidic residues" evidence="1">
    <location>
        <begin position="622"/>
        <end position="639"/>
    </location>
</feature>
<feature type="compositionally biased region" description="Basic and acidic residues" evidence="1">
    <location>
        <begin position="540"/>
        <end position="549"/>
    </location>
</feature>
<feature type="region of interest" description="Disordered" evidence="1">
    <location>
        <begin position="451"/>
        <end position="476"/>
    </location>
</feature>
<feature type="region of interest" description="Disordered" evidence="1">
    <location>
        <begin position="820"/>
        <end position="930"/>
    </location>
</feature>
<feature type="region of interest" description="Disordered" evidence="1">
    <location>
        <begin position="591"/>
        <end position="696"/>
    </location>
</feature>
<feature type="compositionally biased region" description="Acidic residues" evidence="1">
    <location>
        <begin position="404"/>
        <end position="419"/>
    </location>
</feature>
<sequence>MRELGRIIRAYASQRHRAWSRIVRRAEEVINHTRHASHGYAPCELNDGEAEQAWADKVETARRRLAEAARKRKIQADKHGTAEYTPGQQVWVKRHRRSDASRRLTRKIHLVYEGPYRVREVIRPNAYLIEDLDGQTIGVFNARQLKPNRLPRLRGEGEPDETESDDDDDGYHDDDDGGETTETERESARSLTDSTDDGESGASDREEDDNRRRATYARSLTNSANDGESGASDREEEADDERETARSWDDSAYDGESNVSDREDVNEAEIRARDIDADDDESDNDRRELTGHRHEETIELSSDIDNDGIVQPSGNEDHPPAESDEYSESRWRAIIDRWMRSDSEDEQRHERVWASQPIETSHANQRRGERDRESEITDDEIDSWPTMDHLYARTGDDRSRPIEISDEEEPTGILETEEDAPPRGRRINAMSIDWNDSEDQATMDYQEFERELKPVTEIQQQRPTTMESKEAEAAEEEDIVEAEYIGGGDNSVIISGGEDGAYMIKRQNFAQIKKKKRMSRGETDENVDDANGKTAITETRQGDTERRETMNTTDKPVETDANASERIYKRAKCDNASETCKTEARPKVTEIEETATAERVAPDRYRITHRMDKQNATSSNDNDLREAKSVENETRECAEQVRNVVRKNKTSGVESDAVSQSRAMKRYREHDDNDAGDNGDKGPNERPFDDNERMRRNEVTRAIEKVNKVLEQRRQNRQALTFAEEYAARLPTLTPEDEEQAERDHEANLRLARAIRYCEELQQRDWTRSKEIQVRDSIDGSIIAATTITISQSRGKKPITKPHRIIVDVDEFDIHVRVGDNDERSGKARKLMRQPTADEPPKGQQRRADRTAKTPRTTVESTKVMAKRSKSNSDAVTVGSMRETPSDEMTSSTTGTERTGSQLTDSSTTSGQSGESTADRIDRADSDTARIATPTLLAAVMRSKDERGEWVSDVDGDDSDEKDDNEVNDAEDDERSSMRFQRETNTWVTYEPTSQRKAARNARMINRRLFENKDREERQERAIEHGSKNQRLKQQQRTTAELEVSRASEASPKLDLTGRMQPCAELHQPTNARAAATEPIVELIMPGLTAAVREMIKRERQEWAIRSLPMTRVPIIQ</sequence>
<reference evidence="3" key="1">
    <citation type="submission" date="2025-08" db="UniProtKB">
        <authorList>
            <consortium name="RefSeq"/>
        </authorList>
    </citation>
    <scope>IDENTIFICATION</scope>
    <source>
        <tissue evidence="3">Whole body</tissue>
    </source>
</reference>
<feature type="non-terminal residue" evidence="3">
    <location>
        <position position="1117"/>
    </location>
</feature>
<feature type="compositionally biased region" description="Polar residues" evidence="1">
    <location>
        <begin position="457"/>
        <end position="466"/>
    </location>
</feature>
<feature type="compositionally biased region" description="Basic and acidic residues" evidence="1">
    <location>
        <begin position="315"/>
        <end position="352"/>
    </location>
</feature>
<proteinExistence type="predicted"/>
<feature type="region of interest" description="Disordered" evidence="1">
    <location>
        <begin position="150"/>
        <end position="438"/>
    </location>
</feature>
<dbReference type="RefSeq" id="XP_024868067.1">
    <property type="nucleotide sequence ID" value="XM_025012299.1"/>
</dbReference>
<keyword evidence="2" id="KW-1185">Reference proteome</keyword>
<feature type="region of interest" description="Disordered" evidence="1">
    <location>
        <begin position="1006"/>
        <end position="1050"/>
    </location>
</feature>
<feature type="compositionally biased region" description="Basic and acidic residues" evidence="1">
    <location>
        <begin position="666"/>
        <end position="696"/>
    </location>
</feature>
<feature type="compositionally biased region" description="Acidic residues" evidence="1">
    <location>
        <begin position="952"/>
        <end position="974"/>
    </location>
</feature>
<feature type="compositionally biased region" description="Basic and acidic residues" evidence="1">
    <location>
        <begin position="390"/>
        <end position="403"/>
    </location>
</feature>
<evidence type="ECO:0000313" key="3">
    <source>
        <dbReference type="RefSeq" id="XP_024868067.1"/>
    </source>
</evidence>
<protein>
    <submittedName>
        <fullName evidence="3">Dentin sialophosphoprotein-like</fullName>
    </submittedName>
</protein>
<dbReference type="Proteomes" id="UP000504618">
    <property type="component" value="Unplaced"/>
</dbReference>